<accession>A0A8K0D980</accession>
<comment type="caution">
    <text evidence="1">The sequence shown here is derived from an EMBL/GenBank/DDBJ whole genome shotgun (WGS) entry which is preliminary data.</text>
</comment>
<name>A0A8K0D980_IGNLU</name>
<reference evidence="1" key="1">
    <citation type="submission" date="2019-08" db="EMBL/GenBank/DDBJ databases">
        <title>The genome of the North American firefly Photinus pyralis.</title>
        <authorList>
            <consortium name="Photinus pyralis genome working group"/>
            <person name="Fallon T.R."/>
            <person name="Sander Lower S.E."/>
            <person name="Weng J.-K."/>
        </authorList>
    </citation>
    <scope>NUCLEOTIDE SEQUENCE</scope>
    <source>
        <strain evidence="1">TRF0915ILg1</strain>
        <tissue evidence="1">Whole body</tissue>
    </source>
</reference>
<dbReference type="Proteomes" id="UP000801492">
    <property type="component" value="Unassembled WGS sequence"/>
</dbReference>
<protein>
    <submittedName>
        <fullName evidence="1">Uncharacterized protein</fullName>
    </submittedName>
</protein>
<dbReference type="AlphaFoldDB" id="A0A8K0D980"/>
<organism evidence="1 2">
    <name type="scientific">Ignelater luminosus</name>
    <name type="common">Cucubano</name>
    <name type="synonym">Pyrophorus luminosus</name>
    <dbReference type="NCBI Taxonomy" id="2038154"/>
    <lineage>
        <taxon>Eukaryota</taxon>
        <taxon>Metazoa</taxon>
        <taxon>Ecdysozoa</taxon>
        <taxon>Arthropoda</taxon>
        <taxon>Hexapoda</taxon>
        <taxon>Insecta</taxon>
        <taxon>Pterygota</taxon>
        <taxon>Neoptera</taxon>
        <taxon>Endopterygota</taxon>
        <taxon>Coleoptera</taxon>
        <taxon>Polyphaga</taxon>
        <taxon>Elateriformia</taxon>
        <taxon>Elateroidea</taxon>
        <taxon>Elateridae</taxon>
        <taxon>Agrypninae</taxon>
        <taxon>Pyrophorini</taxon>
        <taxon>Ignelater</taxon>
    </lineage>
</organism>
<proteinExistence type="predicted"/>
<evidence type="ECO:0000313" key="2">
    <source>
        <dbReference type="Proteomes" id="UP000801492"/>
    </source>
</evidence>
<dbReference type="OrthoDB" id="6814999at2759"/>
<dbReference type="EMBL" id="VTPC01001492">
    <property type="protein sequence ID" value="KAF2901793.1"/>
    <property type="molecule type" value="Genomic_DNA"/>
</dbReference>
<gene>
    <name evidence="1" type="ORF">ILUMI_04389</name>
</gene>
<keyword evidence="2" id="KW-1185">Reference proteome</keyword>
<evidence type="ECO:0000313" key="1">
    <source>
        <dbReference type="EMBL" id="KAF2901793.1"/>
    </source>
</evidence>
<feature type="non-terminal residue" evidence="1">
    <location>
        <position position="93"/>
    </location>
</feature>
<sequence length="93" mass="10640">FSVFIQKKLTSGGDYINVFEIKGKKACNSLHKYMGEFMYDIEAAAGLIRGMCPVREGKYHVHNVELDYEKTTLQTFPFGNLRITMTTHDDKNS</sequence>